<evidence type="ECO:0000313" key="2">
    <source>
        <dbReference type="Proteomes" id="UP000789831"/>
    </source>
</evidence>
<dbReference type="OrthoDB" id="1737128at2759"/>
<accession>A0A9N9EKU9</accession>
<organism evidence="1 2">
    <name type="scientific">Ambispora gerdemannii</name>
    <dbReference type="NCBI Taxonomy" id="144530"/>
    <lineage>
        <taxon>Eukaryota</taxon>
        <taxon>Fungi</taxon>
        <taxon>Fungi incertae sedis</taxon>
        <taxon>Mucoromycota</taxon>
        <taxon>Glomeromycotina</taxon>
        <taxon>Glomeromycetes</taxon>
        <taxon>Archaeosporales</taxon>
        <taxon>Ambisporaceae</taxon>
        <taxon>Ambispora</taxon>
    </lineage>
</organism>
<evidence type="ECO:0000313" key="1">
    <source>
        <dbReference type="EMBL" id="CAG8684163.1"/>
    </source>
</evidence>
<dbReference type="InterPro" id="IPR012337">
    <property type="entry name" value="RNaseH-like_sf"/>
</dbReference>
<dbReference type="AlphaFoldDB" id="A0A9N9EKU9"/>
<reference evidence="1" key="1">
    <citation type="submission" date="2021-06" db="EMBL/GenBank/DDBJ databases">
        <authorList>
            <person name="Kallberg Y."/>
            <person name="Tangrot J."/>
            <person name="Rosling A."/>
        </authorList>
    </citation>
    <scope>NUCLEOTIDE SEQUENCE</scope>
    <source>
        <strain evidence="1">MT106</strain>
    </source>
</reference>
<dbReference type="SUPFAM" id="SSF53098">
    <property type="entry name" value="Ribonuclease H-like"/>
    <property type="match status" value="1"/>
</dbReference>
<sequence length="160" mass="18359">DTIKILRPINDATELLSGSSYLTIGDVRIVMMSLLVHLDINSVKNVNSQVEVASTIKAKLEVYWSLIHQSFIIATLLNSRTKFSAFFQDDQPHAKFTLQKMYDEYNPNNIQTALPRLTSTHSIFRALIQSTSSNNQYNTHEIEQYFQLPLEADHINSLEW</sequence>
<dbReference type="Proteomes" id="UP000789831">
    <property type="component" value="Unassembled WGS sequence"/>
</dbReference>
<comment type="caution">
    <text evidence="1">The sequence shown here is derived from an EMBL/GenBank/DDBJ whole genome shotgun (WGS) entry which is preliminary data.</text>
</comment>
<name>A0A9N9EKU9_9GLOM</name>
<protein>
    <submittedName>
        <fullName evidence="1">3515_t:CDS:1</fullName>
    </submittedName>
</protein>
<feature type="non-terminal residue" evidence="1">
    <location>
        <position position="1"/>
    </location>
</feature>
<gene>
    <name evidence="1" type="ORF">AGERDE_LOCUS12804</name>
</gene>
<dbReference type="EMBL" id="CAJVPL010011466">
    <property type="protein sequence ID" value="CAG8684163.1"/>
    <property type="molecule type" value="Genomic_DNA"/>
</dbReference>
<proteinExistence type="predicted"/>
<keyword evidence="2" id="KW-1185">Reference proteome</keyword>